<dbReference type="Proteomes" id="UP000886749">
    <property type="component" value="Unassembled WGS sequence"/>
</dbReference>
<feature type="signal peptide" evidence="3">
    <location>
        <begin position="1"/>
        <end position="27"/>
    </location>
</feature>
<feature type="region of interest" description="Disordered" evidence="1">
    <location>
        <begin position="242"/>
        <end position="263"/>
    </location>
</feature>
<dbReference type="InterPro" id="IPR013783">
    <property type="entry name" value="Ig-like_fold"/>
</dbReference>
<comment type="caution">
    <text evidence="5">The sequence shown here is derived from an EMBL/GenBank/DDBJ whole genome shotgun (WGS) entry which is preliminary data.</text>
</comment>
<feature type="domain" description="CNA-B" evidence="4">
    <location>
        <begin position="162"/>
        <end position="241"/>
    </location>
</feature>
<evidence type="ECO:0000313" key="5">
    <source>
        <dbReference type="EMBL" id="HIR41573.1"/>
    </source>
</evidence>
<dbReference type="AlphaFoldDB" id="A0A9D1AKI0"/>
<feature type="compositionally biased region" description="Low complexity" evidence="1">
    <location>
        <begin position="243"/>
        <end position="258"/>
    </location>
</feature>
<reference evidence="5" key="2">
    <citation type="journal article" date="2021" name="PeerJ">
        <title>Extensive microbial diversity within the chicken gut microbiome revealed by metagenomics and culture.</title>
        <authorList>
            <person name="Gilroy R."/>
            <person name="Ravi A."/>
            <person name="Getino M."/>
            <person name="Pursley I."/>
            <person name="Horton D.L."/>
            <person name="Alikhan N.F."/>
            <person name="Baker D."/>
            <person name="Gharbi K."/>
            <person name="Hall N."/>
            <person name="Watson M."/>
            <person name="Adriaenssens E.M."/>
            <person name="Foster-Nyarko E."/>
            <person name="Jarju S."/>
            <person name="Secka A."/>
            <person name="Antonio M."/>
            <person name="Oren A."/>
            <person name="Chaudhuri R.R."/>
            <person name="La Ragione R."/>
            <person name="Hildebrand F."/>
            <person name="Pallen M.J."/>
        </authorList>
    </citation>
    <scope>NUCLEOTIDE SEQUENCE</scope>
    <source>
        <strain evidence="5">CHK184-25365</strain>
    </source>
</reference>
<keyword evidence="2" id="KW-0812">Transmembrane</keyword>
<evidence type="ECO:0000256" key="3">
    <source>
        <dbReference type="SAM" id="SignalP"/>
    </source>
</evidence>
<dbReference type="Gene3D" id="2.60.40.10">
    <property type="entry name" value="Immunoglobulins"/>
    <property type="match status" value="1"/>
</dbReference>
<dbReference type="InterPro" id="IPR008454">
    <property type="entry name" value="Collagen-bd_Cna-like_B-typ_dom"/>
</dbReference>
<keyword evidence="2" id="KW-0472">Membrane</keyword>
<gene>
    <name evidence="5" type="ORF">IAB36_07085</name>
</gene>
<protein>
    <submittedName>
        <fullName evidence="5">Cna B-type domain-containing protein</fullName>
    </submittedName>
</protein>
<proteinExistence type="predicted"/>
<accession>A0A9D1AKI0</accession>
<organism evidence="5 6">
    <name type="scientific">Candidatus Egerieicola pullicola</name>
    <dbReference type="NCBI Taxonomy" id="2840775"/>
    <lineage>
        <taxon>Bacteria</taxon>
        <taxon>Bacillati</taxon>
        <taxon>Bacillota</taxon>
        <taxon>Clostridia</taxon>
        <taxon>Eubacteriales</taxon>
        <taxon>Oscillospiraceae</taxon>
        <taxon>Oscillospiraceae incertae sedis</taxon>
        <taxon>Candidatus Egerieicola</taxon>
    </lineage>
</organism>
<dbReference type="CDD" id="cd00222">
    <property type="entry name" value="CollagenBindB"/>
    <property type="match status" value="1"/>
</dbReference>
<evidence type="ECO:0000259" key="4">
    <source>
        <dbReference type="Pfam" id="PF05738"/>
    </source>
</evidence>
<evidence type="ECO:0000313" key="6">
    <source>
        <dbReference type="Proteomes" id="UP000886749"/>
    </source>
</evidence>
<feature type="transmembrane region" description="Helical" evidence="2">
    <location>
        <begin position="267"/>
        <end position="287"/>
    </location>
</feature>
<evidence type="ECO:0000256" key="1">
    <source>
        <dbReference type="SAM" id="MobiDB-lite"/>
    </source>
</evidence>
<dbReference type="SUPFAM" id="SSF49478">
    <property type="entry name" value="Cna protein B-type domain"/>
    <property type="match status" value="1"/>
</dbReference>
<name>A0A9D1AKI0_9FIRM</name>
<keyword evidence="2" id="KW-1133">Transmembrane helix</keyword>
<dbReference type="Gene3D" id="2.60.40.1140">
    <property type="entry name" value="Collagen-binding surface protein Cna, B-type domain"/>
    <property type="match status" value="1"/>
</dbReference>
<keyword evidence="3" id="KW-0732">Signal</keyword>
<dbReference type="Pfam" id="PF05738">
    <property type="entry name" value="Cna_B"/>
    <property type="match status" value="1"/>
</dbReference>
<sequence length="298" mass="32950">MKKTNSIFCGLLCAVWMAVFLVLPVSAAGGNGSLTLEYAQEGVTFQMYQVGQRMEDGSLELTGDFTDYSVDLSQDDWLDTAATLAALAARDQLPADASGVVSDGTMTFSQLENGIYLVVGQSNSQGGFYYTPVPFLVELSGQAITAQVKFDQEEEEQPLAYTVKKVWSQDQGQDRPDQVTVQLLRDGEVYRSALLNDSNDWSYTWEGLESGHRWQVTEQDVPEGYQMSVSQDGTVFWVTNTWSPEETPTPSTPEETPSGTLPQTGQLWWPVPLLLGAGLLLLLWGGYRHWKQSGSHEH</sequence>
<evidence type="ECO:0000256" key="2">
    <source>
        <dbReference type="SAM" id="Phobius"/>
    </source>
</evidence>
<feature type="chain" id="PRO_5039466866" evidence="3">
    <location>
        <begin position="28"/>
        <end position="298"/>
    </location>
</feature>
<reference evidence="5" key="1">
    <citation type="submission" date="2020-10" db="EMBL/GenBank/DDBJ databases">
        <authorList>
            <person name="Gilroy R."/>
        </authorList>
    </citation>
    <scope>NUCLEOTIDE SEQUENCE</scope>
    <source>
        <strain evidence="5">CHK184-25365</strain>
    </source>
</reference>
<dbReference type="EMBL" id="DVGY01000160">
    <property type="protein sequence ID" value="HIR41573.1"/>
    <property type="molecule type" value="Genomic_DNA"/>
</dbReference>